<sequence>MSGVLLTRLGKLWLLSILFFLYAPILVMAFMSFNASQYYQLPFEFSLKWYEKLALNTEILDAATRSIAIAIVTTVVATVLGTAASVALFRFEFRGKRFLQVMLFPPIAIPWLITGTAMLIFFFGIGLGRGTPSVIIGHVALAIPYVIVVVSARLATFDATLEEAARSLGANAWTVTRRVTFPWIVPGIIAGALFAFAVSFDQFVISYFLSEPGDSTLPVLIYTSIRKGFTPEINAISTIIISVSMVVMLIAARFSNFGGER</sequence>
<keyword evidence="5 8" id="KW-0812">Transmembrane</keyword>
<evidence type="ECO:0000256" key="2">
    <source>
        <dbReference type="ARBA" id="ARBA00007069"/>
    </source>
</evidence>
<dbReference type="EMBL" id="JAHHDY010000009">
    <property type="protein sequence ID" value="MBT3141009.1"/>
    <property type="molecule type" value="Genomic_DNA"/>
</dbReference>
<keyword evidence="4" id="KW-1003">Cell membrane</keyword>
<keyword evidence="11" id="KW-1185">Reference proteome</keyword>
<evidence type="ECO:0000256" key="8">
    <source>
        <dbReference type="RuleBase" id="RU363032"/>
    </source>
</evidence>
<dbReference type="Pfam" id="PF00528">
    <property type="entry name" value="BPD_transp_1"/>
    <property type="match status" value="1"/>
</dbReference>
<feature type="transmembrane region" description="Helical" evidence="8">
    <location>
        <begin position="135"/>
        <end position="156"/>
    </location>
</feature>
<protein>
    <submittedName>
        <fullName evidence="10">ABC transporter permease</fullName>
    </submittedName>
</protein>
<evidence type="ECO:0000313" key="10">
    <source>
        <dbReference type="EMBL" id="MBT3141009.1"/>
    </source>
</evidence>
<keyword evidence="3 8" id="KW-0813">Transport</keyword>
<evidence type="ECO:0000256" key="3">
    <source>
        <dbReference type="ARBA" id="ARBA00022448"/>
    </source>
</evidence>
<reference evidence="10 11" key="1">
    <citation type="submission" date="2021-05" db="EMBL/GenBank/DDBJ databases">
        <title>Draft genomes of marine bacteria isolated from model chitin particles.</title>
        <authorList>
            <person name="Datta M.S."/>
            <person name="Schwartzman J.A."/>
            <person name="Cordero O."/>
        </authorList>
    </citation>
    <scope>NUCLEOTIDE SEQUENCE [LARGE SCALE GENOMIC DNA]</scope>
    <source>
        <strain evidence="10 11">4E07</strain>
    </source>
</reference>
<dbReference type="PANTHER" id="PTHR43848:SF2">
    <property type="entry name" value="PUTRESCINE TRANSPORT SYSTEM PERMEASE PROTEIN POTI"/>
    <property type="match status" value="1"/>
</dbReference>
<feature type="transmembrane region" description="Helical" evidence="8">
    <location>
        <begin position="101"/>
        <end position="123"/>
    </location>
</feature>
<dbReference type="CDD" id="cd06261">
    <property type="entry name" value="TM_PBP2"/>
    <property type="match status" value="1"/>
</dbReference>
<feature type="transmembrane region" description="Helical" evidence="8">
    <location>
        <begin position="233"/>
        <end position="252"/>
    </location>
</feature>
<name>A0ABS5WPF4_9RHOB</name>
<dbReference type="InterPro" id="IPR035906">
    <property type="entry name" value="MetI-like_sf"/>
</dbReference>
<dbReference type="PANTHER" id="PTHR43848">
    <property type="entry name" value="PUTRESCINE TRANSPORT SYSTEM PERMEASE PROTEIN POTI"/>
    <property type="match status" value="1"/>
</dbReference>
<organism evidence="10 11">
    <name type="scientific">Falsiruegeria litorea</name>
    <dbReference type="NCBI Taxonomy" id="1280831"/>
    <lineage>
        <taxon>Bacteria</taxon>
        <taxon>Pseudomonadati</taxon>
        <taxon>Pseudomonadota</taxon>
        <taxon>Alphaproteobacteria</taxon>
        <taxon>Rhodobacterales</taxon>
        <taxon>Roseobacteraceae</taxon>
        <taxon>Falsiruegeria</taxon>
    </lineage>
</organism>
<gene>
    <name evidence="10" type="ORF">KL867_08090</name>
</gene>
<feature type="transmembrane region" description="Helical" evidence="8">
    <location>
        <begin position="183"/>
        <end position="209"/>
    </location>
</feature>
<dbReference type="RefSeq" id="WP_121996865.1">
    <property type="nucleotide sequence ID" value="NZ_JAHHDY010000009.1"/>
</dbReference>
<evidence type="ECO:0000313" key="11">
    <source>
        <dbReference type="Proteomes" id="UP000763802"/>
    </source>
</evidence>
<dbReference type="InterPro" id="IPR000515">
    <property type="entry name" value="MetI-like"/>
</dbReference>
<dbReference type="InterPro" id="IPR051789">
    <property type="entry name" value="Bact_Polyamine_Transport"/>
</dbReference>
<evidence type="ECO:0000256" key="5">
    <source>
        <dbReference type="ARBA" id="ARBA00022692"/>
    </source>
</evidence>
<dbReference type="Gene3D" id="1.10.3720.10">
    <property type="entry name" value="MetI-like"/>
    <property type="match status" value="1"/>
</dbReference>
<dbReference type="SUPFAM" id="SSF161098">
    <property type="entry name" value="MetI-like"/>
    <property type="match status" value="1"/>
</dbReference>
<feature type="domain" description="ABC transmembrane type-1" evidence="9">
    <location>
        <begin position="63"/>
        <end position="251"/>
    </location>
</feature>
<evidence type="ECO:0000256" key="6">
    <source>
        <dbReference type="ARBA" id="ARBA00022989"/>
    </source>
</evidence>
<accession>A0ABS5WPF4</accession>
<keyword evidence="7 8" id="KW-0472">Membrane</keyword>
<evidence type="ECO:0000259" key="9">
    <source>
        <dbReference type="PROSITE" id="PS50928"/>
    </source>
</evidence>
<feature type="transmembrane region" description="Helical" evidence="8">
    <location>
        <begin position="67"/>
        <end position="89"/>
    </location>
</feature>
<comment type="caution">
    <text evidence="10">The sequence shown here is derived from an EMBL/GenBank/DDBJ whole genome shotgun (WGS) entry which is preliminary data.</text>
</comment>
<evidence type="ECO:0000256" key="4">
    <source>
        <dbReference type="ARBA" id="ARBA00022475"/>
    </source>
</evidence>
<keyword evidence="6 8" id="KW-1133">Transmembrane helix</keyword>
<dbReference type="Proteomes" id="UP000763802">
    <property type="component" value="Unassembled WGS sequence"/>
</dbReference>
<comment type="similarity">
    <text evidence="2">Belongs to the binding-protein-dependent transport system permease family. CysTW subfamily.</text>
</comment>
<feature type="transmembrane region" description="Helical" evidence="8">
    <location>
        <begin position="12"/>
        <end position="33"/>
    </location>
</feature>
<evidence type="ECO:0000256" key="7">
    <source>
        <dbReference type="ARBA" id="ARBA00023136"/>
    </source>
</evidence>
<evidence type="ECO:0000256" key="1">
    <source>
        <dbReference type="ARBA" id="ARBA00004651"/>
    </source>
</evidence>
<comment type="subcellular location">
    <subcellularLocation>
        <location evidence="1 8">Cell membrane</location>
        <topology evidence="1 8">Multi-pass membrane protein</topology>
    </subcellularLocation>
</comment>
<proteinExistence type="inferred from homology"/>
<dbReference type="PROSITE" id="PS50928">
    <property type="entry name" value="ABC_TM1"/>
    <property type="match status" value="1"/>
</dbReference>